<dbReference type="GO" id="GO:0003735">
    <property type="term" value="F:structural constituent of ribosome"/>
    <property type="evidence" value="ECO:0007669"/>
    <property type="project" value="InterPro"/>
</dbReference>
<keyword evidence="5 8" id="KW-0689">Ribosomal protein</keyword>
<evidence type="ECO:0000256" key="7">
    <source>
        <dbReference type="ARBA" id="ARBA00035136"/>
    </source>
</evidence>
<dbReference type="AlphaFoldDB" id="S9QSU3"/>
<dbReference type="HAMAP" id="MF_00500">
    <property type="entry name" value="Ribosomal_bS20"/>
    <property type="match status" value="1"/>
</dbReference>
<dbReference type="FunFam" id="1.20.58.110:FF:000001">
    <property type="entry name" value="30S ribosomal protein S20"/>
    <property type="match status" value="1"/>
</dbReference>
<comment type="similarity">
    <text evidence="2 8">Belongs to the bacterial ribosomal protein bS20 family.</text>
</comment>
<sequence length="104" mass="11261">MANTPQSAKRARQSVARYAINKQRRSRIRTFLRKVEEAIAAGDHARAREALRAAQPELMRGVSKGVVKKNTAARKMSRLSARVKAIGLQAAAQPAAQPAEQSGA</sequence>
<dbReference type="Gene3D" id="1.20.58.110">
    <property type="entry name" value="Ribosomal protein S20"/>
    <property type="match status" value="1"/>
</dbReference>
<reference evidence="9 10" key="1">
    <citation type="journal article" date="2013" name="Stand. Genomic Sci.">
        <title>Genome sequence of the reddish-pigmented Rubellimicrobium thermophilum type strain (DSM 16684(T)), a member of the Roseobacter clade.</title>
        <authorList>
            <person name="Fiebig A."/>
            <person name="Riedel T."/>
            <person name="Gronow S."/>
            <person name="Petersen J."/>
            <person name="Klenk H.P."/>
            <person name="Goker M."/>
        </authorList>
    </citation>
    <scope>NUCLEOTIDE SEQUENCE [LARGE SCALE GENOMIC DNA]</scope>
    <source>
        <strain evidence="9 10">DSM 16684</strain>
    </source>
</reference>
<dbReference type="Pfam" id="PF01649">
    <property type="entry name" value="Ribosomal_S20p"/>
    <property type="match status" value="1"/>
</dbReference>
<dbReference type="GO" id="GO:0070181">
    <property type="term" value="F:small ribosomal subunit rRNA binding"/>
    <property type="evidence" value="ECO:0007669"/>
    <property type="project" value="TreeGrafter"/>
</dbReference>
<evidence type="ECO:0000256" key="4">
    <source>
        <dbReference type="ARBA" id="ARBA00022884"/>
    </source>
</evidence>
<dbReference type="InterPro" id="IPR036510">
    <property type="entry name" value="Ribosomal_bS20_sf"/>
</dbReference>
<dbReference type="SUPFAM" id="SSF46992">
    <property type="entry name" value="Ribosomal protein S20"/>
    <property type="match status" value="1"/>
</dbReference>
<evidence type="ECO:0000256" key="6">
    <source>
        <dbReference type="ARBA" id="ARBA00023274"/>
    </source>
</evidence>
<proteinExistence type="inferred from homology"/>
<keyword evidence="3 8" id="KW-0699">rRNA-binding</keyword>
<dbReference type="InterPro" id="IPR002583">
    <property type="entry name" value="Ribosomal_bS20"/>
</dbReference>
<evidence type="ECO:0000313" key="10">
    <source>
        <dbReference type="Proteomes" id="UP000015346"/>
    </source>
</evidence>
<evidence type="ECO:0000256" key="1">
    <source>
        <dbReference type="ARBA" id="ARBA00003134"/>
    </source>
</evidence>
<dbReference type="STRING" id="1123069.ruthe_02250"/>
<comment type="function">
    <text evidence="1 8">Binds directly to 16S ribosomal RNA.</text>
</comment>
<evidence type="ECO:0000256" key="8">
    <source>
        <dbReference type="HAMAP-Rule" id="MF_00500"/>
    </source>
</evidence>
<dbReference type="RefSeq" id="WP_021098332.1">
    <property type="nucleotide sequence ID" value="NZ_KE557322.1"/>
</dbReference>
<keyword evidence="10" id="KW-1185">Reference proteome</keyword>
<keyword evidence="4 8" id="KW-0694">RNA-binding</keyword>
<dbReference type="NCBIfam" id="TIGR00029">
    <property type="entry name" value="S20"/>
    <property type="match status" value="1"/>
</dbReference>
<dbReference type="PANTHER" id="PTHR33398:SF1">
    <property type="entry name" value="SMALL RIBOSOMAL SUBUNIT PROTEIN BS20C"/>
    <property type="match status" value="1"/>
</dbReference>
<organism evidence="9 10">
    <name type="scientific">Rubellimicrobium thermophilum DSM 16684</name>
    <dbReference type="NCBI Taxonomy" id="1123069"/>
    <lineage>
        <taxon>Bacteria</taxon>
        <taxon>Pseudomonadati</taxon>
        <taxon>Pseudomonadota</taxon>
        <taxon>Alphaproteobacteria</taxon>
        <taxon>Rhodobacterales</taxon>
        <taxon>Roseobacteraceae</taxon>
        <taxon>Rubellimicrobium</taxon>
    </lineage>
</organism>
<keyword evidence="6 8" id="KW-0687">Ribonucleoprotein</keyword>
<dbReference type="OrthoDB" id="9807974at2"/>
<dbReference type="PATRIC" id="fig|1123069.3.peg.2225"/>
<evidence type="ECO:0000256" key="2">
    <source>
        <dbReference type="ARBA" id="ARBA00007634"/>
    </source>
</evidence>
<dbReference type="PANTHER" id="PTHR33398">
    <property type="entry name" value="30S RIBOSOMAL PROTEIN S20"/>
    <property type="match status" value="1"/>
</dbReference>
<dbReference type="GO" id="GO:0015935">
    <property type="term" value="C:small ribosomal subunit"/>
    <property type="evidence" value="ECO:0007669"/>
    <property type="project" value="TreeGrafter"/>
</dbReference>
<dbReference type="EMBL" id="AOLV01000025">
    <property type="protein sequence ID" value="EPX84446.1"/>
    <property type="molecule type" value="Genomic_DNA"/>
</dbReference>
<name>S9QSU3_9RHOB</name>
<evidence type="ECO:0000256" key="5">
    <source>
        <dbReference type="ARBA" id="ARBA00022980"/>
    </source>
</evidence>
<dbReference type="GO" id="GO:0006412">
    <property type="term" value="P:translation"/>
    <property type="evidence" value="ECO:0007669"/>
    <property type="project" value="UniProtKB-UniRule"/>
</dbReference>
<dbReference type="HOGENOM" id="CLU_160655_3_0_5"/>
<gene>
    <name evidence="8" type="primary">rpsT</name>
    <name evidence="9" type="ORF">ruthe_02250</name>
</gene>
<accession>S9QSU3</accession>
<dbReference type="Proteomes" id="UP000015346">
    <property type="component" value="Unassembled WGS sequence"/>
</dbReference>
<evidence type="ECO:0000313" key="9">
    <source>
        <dbReference type="EMBL" id="EPX84446.1"/>
    </source>
</evidence>
<comment type="caution">
    <text evidence="9">The sequence shown here is derived from an EMBL/GenBank/DDBJ whole genome shotgun (WGS) entry which is preliminary data.</text>
</comment>
<protein>
    <recommendedName>
        <fullName evidence="7 8">Small ribosomal subunit protein bS20</fullName>
    </recommendedName>
</protein>
<evidence type="ECO:0000256" key="3">
    <source>
        <dbReference type="ARBA" id="ARBA00022730"/>
    </source>
</evidence>